<dbReference type="EMBL" id="GBXM01030654">
    <property type="protein sequence ID" value="JAH77923.1"/>
    <property type="molecule type" value="Transcribed_RNA"/>
</dbReference>
<keyword evidence="1" id="KW-1133">Transmembrane helix</keyword>
<reference evidence="2" key="1">
    <citation type="submission" date="2014-11" db="EMBL/GenBank/DDBJ databases">
        <authorList>
            <person name="Amaro Gonzalez C."/>
        </authorList>
    </citation>
    <scope>NUCLEOTIDE SEQUENCE</scope>
</reference>
<feature type="transmembrane region" description="Helical" evidence="1">
    <location>
        <begin position="28"/>
        <end position="49"/>
    </location>
</feature>
<name>A0A0E9VL25_ANGAN</name>
<proteinExistence type="predicted"/>
<evidence type="ECO:0000313" key="2">
    <source>
        <dbReference type="EMBL" id="JAH77923.1"/>
    </source>
</evidence>
<dbReference type="AlphaFoldDB" id="A0A0E9VL25"/>
<sequence length="51" mass="5777">MLFLMKRPVTGRIREPKADTDTGGRKSYTAYLILCLTVYIVAPQLSYIAQL</sequence>
<organism evidence="2">
    <name type="scientific">Anguilla anguilla</name>
    <name type="common">European freshwater eel</name>
    <name type="synonym">Muraena anguilla</name>
    <dbReference type="NCBI Taxonomy" id="7936"/>
    <lineage>
        <taxon>Eukaryota</taxon>
        <taxon>Metazoa</taxon>
        <taxon>Chordata</taxon>
        <taxon>Craniata</taxon>
        <taxon>Vertebrata</taxon>
        <taxon>Euteleostomi</taxon>
        <taxon>Actinopterygii</taxon>
        <taxon>Neopterygii</taxon>
        <taxon>Teleostei</taxon>
        <taxon>Anguilliformes</taxon>
        <taxon>Anguillidae</taxon>
        <taxon>Anguilla</taxon>
    </lineage>
</organism>
<protein>
    <submittedName>
        <fullName evidence="2">Uncharacterized protein</fullName>
    </submittedName>
</protein>
<accession>A0A0E9VL25</accession>
<keyword evidence="1" id="KW-0812">Transmembrane</keyword>
<evidence type="ECO:0000256" key="1">
    <source>
        <dbReference type="SAM" id="Phobius"/>
    </source>
</evidence>
<keyword evidence="1" id="KW-0472">Membrane</keyword>
<reference evidence="2" key="2">
    <citation type="journal article" date="2015" name="Fish Shellfish Immunol.">
        <title>Early steps in the European eel (Anguilla anguilla)-Vibrio vulnificus interaction in the gills: Role of the RtxA13 toxin.</title>
        <authorList>
            <person name="Callol A."/>
            <person name="Pajuelo D."/>
            <person name="Ebbesson L."/>
            <person name="Teles M."/>
            <person name="MacKenzie S."/>
            <person name="Amaro C."/>
        </authorList>
    </citation>
    <scope>NUCLEOTIDE SEQUENCE</scope>
</reference>